<gene>
    <name evidence="1" type="ORF">WUBG_14945</name>
</gene>
<proteinExistence type="predicted"/>
<dbReference type="AlphaFoldDB" id="J9AJ10"/>
<evidence type="ECO:0000313" key="2">
    <source>
        <dbReference type="Proteomes" id="UP000004810"/>
    </source>
</evidence>
<comment type="caution">
    <text evidence="1">The sequence shown here is derived from an EMBL/GenBank/DDBJ whole genome shotgun (WGS) entry which is preliminary data.</text>
</comment>
<accession>J9AJ10</accession>
<evidence type="ECO:0000313" key="1">
    <source>
        <dbReference type="EMBL" id="EJW74150.1"/>
    </source>
</evidence>
<sequence length="81" mass="9164">MSTSANDAVAYKGNKHNLNEVALDIAQLVYNDWIYRRPAEWPNFQSSDNYVRLEDILPIIPSSTSLLALIVEDNPSRTAWA</sequence>
<organism evidence="1 2">
    <name type="scientific">Wuchereria bancrofti</name>
    <dbReference type="NCBI Taxonomy" id="6293"/>
    <lineage>
        <taxon>Eukaryota</taxon>
        <taxon>Metazoa</taxon>
        <taxon>Ecdysozoa</taxon>
        <taxon>Nematoda</taxon>
        <taxon>Chromadorea</taxon>
        <taxon>Rhabditida</taxon>
        <taxon>Spirurina</taxon>
        <taxon>Spiruromorpha</taxon>
        <taxon>Filarioidea</taxon>
        <taxon>Onchocercidae</taxon>
        <taxon>Wuchereria</taxon>
    </lineage>
</organism>
<reference evidence="2" key="1">
    <citation type="submission" date="2012-08" db="EMBL/GenBank/DDBJ databases">
        <title>The Genome Sequence of Wuchereria bancrofti.</title>
        <authorList>
            <person name="Nutman T.B."/>
            <person name="Fink D.L."/>
            <person name="Russ C."/>
            <person name="Young S."/>
            <person name="Zeng Q."/>
            <person name="Koehrsen M."/>
            <person name="Alvarado L."/>
            <person name="Berlin A."/>
            <person name="Chapman S.B."/>
            <person name="Chen Z."/>
            <person name="Freedman E."/>
            <person name="Gellesch M."/>
            <person name="Goldberg J."/>
            <person name="Griggs A."/>
            <person name="Gujja S."/>
            <person name="Heilman E.R."/>
            <person name="Heiman D."/>
            <person name="Hepburn T."/>
            <person name="Howarth C."/>
            <person name="Jen D."/>
            <person name="Larson L."/>
            <person name="Lewis B."/>
            <person name="Mehta T."/>
            <person name="Park D."/>
            <person name="Pearson M."/>
            <person name="Roberts A."/>
            <person name="Saif S."/>
            <person name="Shea T."/>
            <person name="Shenoy N."/>
            <person name="Sisk P."/>
            <person name="Stolte C."/>
            <person name="Sykes S."/>
            <person name="Walk T."/>
            <person name="White J."/>
            <person name="Yandava C."/>
            <person name="Haas B."/>
            <person name="Henn M.R."/>
            <person name="Nusbaum C."/>
            <person name="Birren B."/>
        </authorList>
    </citation>
    <scope>NUCLEOTIDE SEQUENCE [LARGE SCALE GENOMIC DNA]</scope>
    <source>
        <strain evidence="2">NA</strain>
    </source>
</reference>
<dbReference type="EMBL" id="ADBV01012770">
    <property type="protein sequence ID" value="EJW74150.1"/>
    <property type="molecule type" value="Genomic_DNA"/>
</dbReference>
<name>J9AJ10_WUCBA</name>
<dbReference type="Proteomes" id="UP000004810">
    <property type="component" value="Unassembled WGS sequence"/>
</dbReference>
<feature type="non-terminal residue" evidence="1">
    <location>
        <position position="81"/>
    </location>
</feature>
<protein>
    <submittedName>
        <fullName evidence="1">Uncharacterized protein</fullName>
    </submittedName>
</protein>